<gene>
    <name evidence="5" type="ORF">ACFORG_03310</name>
</gene>
<feature type="domain" description="AMP-dependent synthetase/ligase" evidence="4">
    <location>
        <begin position="31"/>
        <end position="447"/>
    </location>
</feature>
<dbReference type="EMBL" id="JBHRXI010000002">
    <property type="protein sequence ID" value="MFC3612779.1"/>
    <property type="molecule type" value="Genomic_DNA"/>
</dbReference>
<evidence type="ECO:0000313" key="6">
    <source>
        <dbReference type="Proteomes" id="UP001595629"/>
    </source>
</evidence>
<dbReference type="RefSeq" id="WP_386733971.1">
    <property type="nucleotide sequence ID" value="NZ_JBHRXI010000002.1"/>
</dbReference>
<dbReference type="InterPro" id="IPR000873">
    <property type="entry name" value="AMP-dep_synth/lig_dom"/>
</dbReference>
<dbReference type="PANTHER" id="PTHR43272:SF32">
    <property type="entry name" value="AMP-DEPENDENT SYNTHETASE_LIGASE DOMAIN-CONTAINING PROTEIN"/>
    <property type="match status" value="1"/>
</dbReference>
<dbReference type="Gene3D" id="3.40.50.12780">
    <property type="entry name" value="N-terminal domain of ligase-like"/>
    <property type="match status" value="1"/>
</dbReference>
<proteinExistence type="predicted"/>
<comment type="caution">
    <text evidence="5">The sequence shown here is derived from an EMBL/GenBank/DDBJ whole genome shotgun (WGS) entry which is preliminary data.</text>
</comment>
<dbReference type="Pfam" id="PF23562">
    <property type="entry name" value="AMP-binding_C_3"/>
    <property type="match status" value="1"/>
</dbReference>
<keyword evidence="1" id="KW-0436">Ligase</keyword>
<sequence>MNQVSRIESQPFEPVIHKIDGCDTIPKLFLEKVKQRGDRIAMREKDFGLWQTFSWNDFHDRAMRIAHGLLKLGLQKGDVVSILSDDCKEWVWADMGIMLAGGTVNGIYPTYQPDQLGYVLNDSRTRFLFVENEEQLDKYITVRSEVPEVEAVYFFDDKGLRTFRDDRIQPIEHLYEEGKLAWGANEALVEEIAARSDPEDLAILCYTSGTTGKPKGAMIPQRALIYQMTLAPEYFKVTQDDELLTYLPLCHVAERVFSLCMHQATGAVINFAESPESVPKNLQELSPTVIFGVPRIWEKSYSRINTLMSEATWIGRKTYQAAMSVGMRRAEKLIAGRDLSFWDKVAFAAVDRLVFHNIKQLIGLDRATFLASGAAPISESLLKWYLSLGLSITEAYGQTETSGLATLTRAGQYKPGSVGPAVPGSEVRLADNGEILIRTDGAFKGYLNQPEKSAETIVNGWIHTGDVGHLDEDGNLSITDRIKDIIITAGGKNITPSQIENELKFSPYISDSVVIGDRRKYLTVLIMIDKENVEHYAQTNAIPFTDYRSLCARPEVVELIRAEIEAVNRNFSPVEQLKKFRLIDVLLTAEDEELTPTMKLKRSFVSEKYSALINDMYSA</sequence>
<keyword evidence="3" id="KW-0443">Lipid metabolism</keyword>
<evidence type="ECO:0000259" key="4">
    <source>
        <dbReference type="Pfam" id="PF00501"/>
    </source>
</evidence>
<evidence type="ECO:0000256" key="1">
    <source>
        <dbReference type="ARBA" id="ARBA00022598"/>
    </source>
</evidence>
<dbReference type="SUPFAM" id="SSF56801">
    <property type="entry name" value="Acetyl-CoA synthetase-like"/>
    <property type="match status" value="1"/>
</dbReference>
<dbReference type="InterPro" id="IPR020845">
    <property type="entry name" value="AMP-binding_CS"/>
</dbReference>
<name>A0ABV7TB93_9RHOB</name>
<keyword evidence="6" id="KW-1185">Reference proteome</keyword>
<accession>A0ABV7TB93</accession>
<dbReference type="Pfam" id="PF00501">
    <property type="entry name" value="AMP-binding"/>
    <property type="match status" value="1"/>
</dbReference>
<keyword evidence="2" id="KW-0276">Fatty acid metabolism</keyword>
<reference evidence="6" key="1">
    <citation type="journal article" date="2019" name="Int. J. Syst. Evol. Microbiol.">
        <title>The Global Catalogue of Microorganisms (GCM) 10K type strain sequencing project: providing services to taxonomists for standard genome sequencing and annotation.</title>
        <authorList>
            <consortium name="The Broad Institute Genomics Platform"/>
            <consortium name="The Broad Institute Genome Sequencing Center for Infectious Disease"/>
            <person name="Wu L."/>
            <person name="Ma J."/>
        </authorList>
    </citation>
    <scope>NUCLEOTIDE SEQUENCE [LARGE SCALE GENOMIC DNA]</scope>
    <source>
        <strain evidence="6">KCTC 42911</strain>
    </source>
</reference>
<dbReference type="InterPro" id="IPR042099">
    <property type="entry name" value="ANL_N_sf"/>
</dbReference>
<protein>
    <submittedName>
        <fullName evidence="5">AMP-dependent synthetase/ligase</fullName>
    </submittedName>
</protein>
<evidence type="ECO:0000256" key="3">
    <source>
        <dbReference type="ARBA" id="ARBA00023098"/>
    </source>
</evidence>
<organism evidence="5 6">
    <name type="scientific">Lutimaribacter marinistellae</name>
    <dbReference type="NCBI Taxonomy" id="1820329"/>
    <lineage>
        <taxon>Bacteria</taxon>
        <taxon>Pseudomonadati</taxon>
        <taxon>Pseudomonadota</taxon>
        <taxon>Alphaproteobacteria</taxon>
        <taxon>Rhodobacterales</taxon>
        <taxon>Roseobacteraceae</taxon>
        <taxon>Lutimaribacter</taxon>
    </lineage>
</organism>
<evidence type="ECO:0000313" key="5">
    <source>
        <dbReference type="EMBL" id="MFC3612779.1"/>
    </source>
</evidence>
<dbReference type="PROSITE" id="PS00455">
    <property type="entry name" value="AMP_BINDING"/>
    <property type="match status" value="1"/>
</dbReference>
<evidence type="ECO:0000256" key="2">
    <source>
        <dbReference type="ARBA" id="ARBA00022832"/>
    </source>
</evidence>
<dbReference type="PANTHER" id="PTHR43272">
    <property type="entry name" value="LONG-CHAIN-FATTY-ACID--COA LIGASE"/>
    <property type="match status" value="1"/>
</dbReference>
<dbReference type="Proteomes" id="UP001595629">
    <property type="component" value="Unassembled WGS sequence"/>
</dbReference>